<dbReference type="WBParaSite" id="PSAMB.scaffold122size75306.g2223.t1">
    <property type="protein sequence ID" value="PSAMB.scaffold122size75306.g2223.t1"/>
    <property type="gene ID" value="PSAMB.scaffold122size75306.g2223"/>
</dbReference>
<proteinExistence type="predicted"/>
<dbReference type="PANTHER" id="PTHR37443">
    <property type="entry name" value="PROTEIN CBG09852-RELATED"/>
    <property type="match status" value="1"/>
</dbReference>
<protein>
    <submittedName>
        <fullName evidence="3">Uncharacterized protein</fullName>
    </submittedName>
</protein>
<organism evidence="2 3">
    <name type="scientific">Plectus sambesii</name>
    <dbReference type="NCBI Taxonomy" id="2011161"/>
    <lineage>
        <taxon>Eukaryota</taxon>
        <taxon>Metazoa</taxon>
        <taxon>Ecdysozoa</taxon>
        <taxon>Nematoda</taxon>
        <taxon>Chromadorea</taxon>
        <taxon>Plectida</taxon>
        <taxon>Plectina</taxon>
        <taxon>Plectoidea</taxon>
        <taxon>Plectidae</taxon>
        <taxon>Plectus</taxon>
    </lineage>
</organism>
<keyword evidence="1" id="KW-0732">Signal</keyword>
<sequence>MKCLRDGITVVLVLYLSNQASGQLAAVYSNVSQTSDCANWSSWGSCVWLAPTSRDRTKAKKGSVPYLAQLTPACQDHWFYKFVKERYETAINNFFTYMADITLSDEACGMCSYKQSCGYGGKKQCNVSPFTIRGGRSVTPFYVAERVCNERDLGGRDQHESCIIDYDKALENGAECKMWPAKNVSLPGVEPAFQDQIKKLNWSNCIAVPKEAGTSKTAKASKEKVCRCCCYPFQPNPKTLKCEHIKGAPEAPGM</sequence>
<evidence type="ECO:0000313" key="2">
    <source>
        <dbReference type="Proteomes" id="UP000887566"/>
    </source>
</evidence>
<dbReference type="AlphaFoldDB" id="A0A914UST0"/>
<feature type="chain" id="PRO_5037456732" evidence="1">
    <location>
        <begin position="23"/>
        <end position="254"/>
    </location>
</feature>
<evidence type="ECO:0000256" key="1">
    <source>
        <dbReference type="SAM" id="SignalP"/>
    </source>
</evidence>
<dbReference type="PANTHER" id="PTHR37443:SF3">
    <property type="entry name" value="SECRETED PROTEIN"/>
    <property type="match status" value="1"/>
</dbReference>
<dbReference type="Proteomes" id="UP000887566">
    <property type="component" value="Unplaced"/>
</dbReference>
<reference evidence="3" key="1">
    <citation type="submission" date="2022-11" db="UniProtKB">
        <authorList>
            <consortium name="WormBaseParasite"/>
        </authorList>
    </citation>
    <scope>IDENTIFICATION</scope>
</reference>
<accession>A0A914UST0</accession>
<feature type="signal peptide" evidence="1">
    <location>
        <begin position="1"/>
        <end position="22"/>
    </location>
</feature>
<keyword evidence="2" id="KW-1185">Reference proteome</keyword>
<evidence type="ECO:0000313" key="3">
    <source>
        <dbReference type="WBParaSite" id="PSAMB.scaffold122size75306.g2223.t1"/>
    </source>
</evidence>
<name>A0A914UST0_9BILA</name>
<dbReference type="InterPro" id="IPR040271">
    <property type="entry name" value="T19C3.2-like"/>
</dbReference>